<reference evidence="4 5" key="1">
    <citation type="journal article" date="2020" name="IScience">
        <title>Genome Sequencing of the Endangered Kingdonia uniflora (Circaeasteraceae, Ranunculales) Reveals Potential Mechanisms of Evolutionary Specialization.</title>
        <authorList>
            <person name="Sun Y."/>
            <person name="Deng T."/>
            <person name="Zhang A."/>
            <person name="Moore M.J."/>
            <person name="Landis J.B."/>
            <person name="Lin N."/>
            <person name="Zhang H."/>
            <person name="Zhang X."/>
            <person name="Huang J."/>
            <person name="Zhang X."/>
            <person name="Sun H."/>
            <person name="Wang H."/>
        </authorList>
    </citation>
    <scope>NUCLEOTIDE SEQUENCE [LARGE SCALE GENOMIC DNA]</scope>
    <source>
        <strain evidence="4">TB1705</strain>
        <tissue evidence="4">Leaf</tissue>
    </source>
</reference>
<dbReference type="EMBL" id="JACGCM010001055">
    <property type="protein sequence ID" value="KAF6162089.1"/>
    <property type="molecule type" value="Genomic_DNA"/>
</dbReference>
<dbReference type="PANTHER" id="PTHR45708:SF49">
    <property type="entry name" value="ENDOCHITINASE"/>
    <property type="match status" value="1"/>
</dbReference>
<dbReference type="GO" id="GO:0005576">
    <property type="term" value="C:extracellular region"/>
    <property type="evidence" value="ECO:0007669"/>
    <property type="project" value="TreeGrafter"/>
</dbReference>
<protein>
    <recommendedName>
        <fullName evidence="6">Chitinase</fullName>
    </recommendedName>
</protein>
<evidence type="ECO:0000256" key="3">
    <source>
        <dbReference type="SAM" id="SignalP"/>
    </source>
</evidence>
<dbReference type="GO" id="GO:0004568">
    <property type="term" value="F:chitinase activity"/>
    <property type="evidence" value="ECO:0007669"/>
    <property type="project" value="TreeGrafter"/>
</dbReference>
<sequence>MSVRSPSLPTVLVGFLLVFSLIGGSKAAVSLGELIAHWGSGLVETEGTLASTCDTDGIDLTIYTEGSRYYDVLVTMLNAYGTGYLSASVPCQYPSDHRQGAFAPNLIDFILIKYFGSSELACAYNRTDTSPSGQSIDPAFFVKDTVPFASGCPYKHLYGGVPLWNTAYDAEYGYSDTIKKVAAKAKTGSVIGLATS</sequence>
<organism evidence="4 5">
    <name type="scientific">Kingdonia uniflora</name>
    <dbReference type="NCBI Taxonomy" id="39325"/>
    <lineage>
        <taxon>Eukaryota</taxon>
        <taxon>Viridiplantae</taxon>
        <taxon>Streptophyta</taxon>
        <taxon>Embryophyta</taxon>
        <taxon>Tracheophyta</taxon>
        <taxon>Spermatophyta</taxon>
        <taxon>Magnoliopsida</taxon>
        <taxon>Ranunculales</taxon>
        <taxon>Circaeasteraceae</taxon>
        <taxon>Kingdonia</taxon>
    </lineage>
</organism>
<feature type="chain" id="PRO_5029637463" description="Chitinase" evidence="3">
    <location>
        <begin position="28"/>
        <end position="196"/>
    </location>
</feature>
<evidence type="ECO:0000256" key="1">
    <source>
        <dbReference type="ARBA" id="ARBA00022801"/>
    </source>
</evidence>
<keyword evidence="1" id="KW-0378">Hydrolase</keyword>
<evidence type="ECO:0008006" key="6">
    <source>
        <dbReference type="Google" id="ProtNLM"/>
    </source>
</evidence>
<evidence type="ECO:0000256" key="2">
    <source>
        <dbReference type="ARBA" id="ARBA00023295"/>
    </source>
</evidence>
<dbReference type="InterPro" id="IPR050542">
    <property type="entry name" value="Glycosyl_Hydrlase18_Chitinase"/>
</dbReference>
<dbReference type="Gene3D" id="3.20.20.80">
    <property type="entry name" value="Glycosidases"/>
    <property type="match status" value="1"/>
</dbReference>
<keyword evidence="3" id="KW-0732">Signal</keyword>
<proteinExistence type="predicted"/>
<comment type="caution">
    <text evidence="4">The sequence shown here is derived from an EMBL/GenBank/DDBJ whole genome shotgun (WGS) entry which is preliminary data.</text>
</comment>
<dbReference type="AlphaFoldDB" id="A0A7J7N4H0"/>
<dbReference type="PANTHER" id="PTHR45708">
    <property type="entry name" value="ENDOCHITINASE"/>
    <property type="match status" value="1"/>
</dbReference>
<dbReference type="Proteomes" id="UP000541444">
    <property type="component" value="Unassembled WGS sequence"/>
</dbReference>
<keyword evidence="5" id="KW-1185">Reference proteome</keyword>
<gene>
    <name evidence="4" type="ORF">GIB67_008218</name>
</gene>
<accession>A0A7J7N4H0</accession>
<feature type="signal peptide" evidence="3">
    <location>
        <begin position="1"/>
        <end position="27"/>
    </location>
</feature>
<dbReference type="SUPFAM" id="SSF51445">
    <property type="entry name" value="(Trans)glycosidases"/>
    <property type="match status" value="1"/>
</dbReference>
<name>A0A7J7N4H0_9MAGN</name>
<evidence type="ECO:0000313" key="4">
    <source>
        <dbReference type="EMBL" id="KAF6162089.1"/>
    </source>
</evidence>
<dbReference type="InterPro" id="IPR017853">
    <property type="entry name" value="GH"/>
</dbReference>
<keyword evidence="2" id="KW-0326">Glycosidase</keyword>
<evidence type="ECO:0000313" key="5">
    <source>
        <dbReference type="Proteomes" id="UP000541444"/>
    </source>
</evidence>